<organism evidence="2 3">
    <name type="scientific">Streptomyces zhihengii</name>
    <dbReference type="NCBI Taxonomy" id="1818004"/>
    <lineage>
        <taxon>Bacteria</taxon>
        <taxon>Bacillati</taxon>
        <taxon>Actinomycetota</taxon>
        <taxon>Actinomycetes</taxon>
        <taxon>Kitasatosporales</taxon>
        <taxon>Streptomycetaceae</taxon>
        <taxon>Streptomyces</taxon>
    </lineage>
</organism>
<keyword evidence="3" id="KW-1185">Reference proteome</keyword>
<proteinExistence type="predicted"/>
<evidence type="ECO:0000259" key="1">
    <source>
        <dbReference type="SMART" id="SM00953"/>
    </source>
</evidence>
<protein>
    <submittedName>
        <fullName evidence="2">RES family NAD+ phosphorylase</fullName>
    </submittedName>
</protein>
<gene>
    <name evidence="2" type="ORF">JE024_19310</name>
</gene>
<evidence type="ECO:0000313" key="3">
    <source>
        <dbReference type="Proteomes" id="UP000664109"/>
    </source>
</evidence>
<feature type="domain" description="RES" evidence="1">
    <location>
        <begin position="45"/>
        <end position="187"/>
    </location>
</feature>
<comment type="caution">
    <text evidence="2">The sequence shown here is derived from an EMBL/GenBank/DDBJ whole genome shotgun (WGS) entry which is preliminary data.</text>
</comment>
<dbReference type="Pfam" id="PF08808">
    <property type="entry name" value="RES"/>
    <property type="match status" value="1"/>
</dbReference>
<dbReference type="EMBL" id="JAFEJA010000001">
    <property type="protein sequence ID" value="MBM9620844.1"/>
    <property type="molecule type" value="Genomic_DNA"/>
</dbReference>
<dbReference type="Proteomes" id="UP000664109">
    <property type="component" value="Unassembled WGS sequence"/>
</dbReference>
<dbReference type="InterPro" id="IPR014914">
    <property type="entry name" value="RES_dom"/>
</dbReference>
<sequence>MPKYPPPEALPGEPVRAVLPAGTPVYRVHGTHRDATAFNTRQAHPFYYGGRFDSTVYEPYGYAYIGLSVGAAVCEVLLRSVPFEGDGSVRLLPRASFERRCLSFLRLAADVEVVSLMAGAELAAVAQDSWLVHAEGAEYPQTRDWGHWIRRGTAPWAQGFVWPSKREPSDRVAVLFEDRFGGAAALEPAGPERVDFGTGEGERWLNGVLAAYWARGAPRVGGVG</sequence>
<reference evidence="2 3" key="1">
    <citation type="journal article" date="2016" name="Arch. Microbiol.">
        <title>Streptomyces zhihengii sp. nov., isolated from rhizospheric soil of Psammosilene tunicoides.</title>
        <authorList>
            <person name="Huang M.J."/>
            <person name="Fei J.J."/>
            <person name="Salam N."/>
            <person name="Kim C.J."/>
            <person name="Hozzein W.N."/>
            <person name="Xiao M."/>
            <person name="Huang H.Q."/>
            <person name="Li W.J."/>
        </authorList>
    </citation>
    <scope>NUCLEOTIDE SEQUENCE [LARGE SCALE GENOMIC DNA]</scope>
    <source>
        <strain evidence="2 3">YIM T102</strain>
    </source>
</reference>
<dbReference type="RefSeq" id="WP_205374777.1">
    <property type="nucleotide sequence ID" value="NZ_JAFEJA010000001.1"/>
</dbReference>
<dbReference type="SMART" id="SM00953">
    <property type="entry name" value="RES"/>
    <property type="match status" value="1"/>
</dbReference>
<evidence type="ECO:0000313" key="2">
    <source>
        <dbReference type="EMBL" id="MBM9620844.1"/>
    </source>
</evidence>
<name>A0ABS2UTL6_9ACTN</name>
<accession>A0ABS2UTL6</accession>